<dbReference type="Proteomes" id="UP000295611">
    <property type="component" value="Unassembled WGS sequence"/>
</dbReference>
<dbReference type="EMBL" id="SNZP01000011">
    <property type="protein sequence ID" value="TDR76451.1"/>
    <property type="molecule type" value="Genomic_DNA"/>
</dbReference>
<dbReference type="AlphaFoldDB" id="A0A4R7B190"/>
<accession>A0A4R7B190</accession>
<comment type="caution">
    <text evidence="1">The sequence shown here is derived from an EMBL/GenBank/DDBJ whole genome shotgun (WGS) entry which is preliminary data.</text>
</comment>
<evidence type="ECO:0000313" key="1">
    <source>
        <dbReference type="EMBL" id="TDR76451.1"/>
    </source>
</evidence>
<reference evidence="1 2" key="1">
    <citation type="submission" date="2019-03" db="EMBL/GenBank/DDBJ databases">
        <title>Genomic Encyclopedia of Type Strains, Phase III (KMG-III): the genomes of soil and plant-associated and newly described type strains.</title>
        <authorList>
            <person name="Whitman W."/>
        </authorList>
    </citation>
    <scope>NUCLEOTIDE SEQUENCE [LARGE SCALE GENOMIC DNA]</scope>
    <source>
        <strain evidence="1 2">CECT 8976</strain>
    </source>
</reference>
<gene>
    <name evidence="1" type="ORF">DFP86_11134</name>
</gene>
<protein>
    <submittedName>
        <fullName evidence="1">Uncharacterized protein</fullName>
    </submittedName>
</protein>
<proteinExistence type="predicted"/>
<organism evidence="1 2">
    <name type="scientific">Paludibacterium purpuratum</name>
    <dbReference type="NCBI Taxonomy" id="1144873"/>
    <lineage>
        <taxon>Bacteria</taxon>
        <taxon>Pseudomonadati</taxon>
        <taxon>Pseudomonadota</taxon>
        <taxon>Betaproteobacteria</taxon>
        <taxon>Neisseriales</taxon>
        <taxon>Chromobacteriaceae</taxon>
        <taxon>Paludibacterium</taxon>
    </lineage>
</organism>
<dbReference type="RefSeq" id="WP_208108339.1">
    <property type="nucleotide sequence ID" value="NZ_SNZP01000011.1"/>
</dbReference>
<sequence length="69" mass="8187">MMLNCFEASRLLSEAQERPLILRERVTLGIHLSWCSGCRNFRRHMHALRTISRGYGQRRDTDDERVGKR</sequence>
<keyword evidence="2" id="KW-1185">Reference proteome</keyword>
<name>A0A4R7B190_9NEIS</name>
<evidence type="ECO:0000313" key="2">
    <source>
        <dbReference type="Proteomes" id="UP000295611"/>
    </source>
</evidence>